<name>A0A219B5P4_9SPHN</name>
<dbReference type="RefSeq" id="WP_088712452.1">
    <property type="nucleotide sequence ID" value="NZ_NFZT01000001.1"/>
</dbReference>
<evidence type="ECO:0000313" key="2">
    <source>
        <dbReference type="EMBL" id="OWV33677.1"/>
    </source>
</evidence>
<accession>A0A219B5P4</accession>
<comment type="caution">
    <text evidence="2">The sequence shown here is derived from an EMBL/GenBank/DDBJ whole genome shotgun (WGS) entry which is preliminary data.</text>
</comment>
<keyword evidence="3" id="KW-1185">Reference proteome</keyword>
<dbReference type="EMBL" id="NFZT01000001">
    <property type="protein sequence ID" value="OWV33677.1"/>
    <property type="molecule type" value="Genomic_DNA"/>
</dbReference>
<evidence type="ECO:0000256" key="1">
    <source>
        <dbReference type="SAM" id="Coils"/>
    </source>
</evidence>
<dbReference type="AlphaFoldDB" id="A0A219B5P4"/>
<organism evidence="2 3">
    <name type="scientific">Pacificimonas flava</name>
    <dbReference type="NCBI Taxonomy" id="1234595"/>
    <lineage>
        <taxon>Bacteria</taxon>
        <taxon>Pseudomonadati</taxon>
        <taxon>Pseudomonadota</taxon>
        <taxon>Alphaproteobacteria</taxon>
        <taxon>Sphingomonadales</taxon>
        <taxon>Sphingosinicellaceae</taxon>
        <taxon>Pacificimonas</taxon>
    </lineage>
</organism>
<sequence>MQDLLPLVAGALGVGGLSSIVTAIVARKPSAIEAGTAALVKIIEQLRVQLQDTIELLDAERAARGDDAAAALAERENIRQVLQRMESLIREASDLLRAATEGPVTDEWRQRVDIWVAQQEHAHELKDWPLMAAARFHDIGR</sequence>
<feature type="coiled-coil region" evidence="1">
    <location>
        <begin position="40"/>
        <end position="98"/>
    </location>
</feature>
<proteinExistence type="predicted"/>
<keyword evidence="1" id="KW-0175">Coiled coil</keyword>
<reference evidence="3" key="1">
    <citation type="submission" date="2017-05" db="EMBL/GenBank/DDBJ databases">
        <authorList>
            <person name="Lin X."/>
        </authorList>
    </citation>
    <scope>NUCLEOTIDE SEQUENCE [LARGE SCALE GENOMIC DNA]</scope>
    <source>
        <strain evidence="3">JLT2012</strain>
    </source>
</reference>
<gene>
    <name evidence="2" type="ORF">B5C34_09520</name>
</gene>
<dbReference type="Proteomes" id="UP000198462">
    <property type="component" value="Unassembled WGS sequence"/>
</dbReference>
<evidence type="ECO:0000313" key="3">
    <source>
        <dbReference type="Proteomes" id="UP000198462"/>
    </source>
</evidence>
<protein>
    <submittedName>
        <fullName evidence="2">Uncharacterized protein</fullName>
    </submittedName>
</protein>